<accession>A0A382NEV5</accession>
<comment type="pathway">
    <text evidence="1">Amino-acid biosynthesis; L-tryptophan biosynthesis; L-tryptophan from chorismate: step 3/5.</text>
</comment>
<reference evidence="8" key="1">
    <citation type="submission" date="2018-05" db="EMBL/GenBank/DDBJ databases">
        <authorList>
            <person name="Lanie J.A."/>
            <person name="Ng W.-L."/>
            <person name="Kazmierczak K.M."/>
            <person name="Andrzejewski T.M."/>
            <person name="Davidsen T.M."/>
            <person name="Wayne K.J."/>
            <person name="Tettelin H."/>
            <person name="Glass J.I."/>
            <person name="Rusch D."/>
            <person name="Podicherti R."/>
            <person name="Tsui H.-C.T."/>
            <person name="Winkler M.E."/>
        </authorList>
    </citation>
    <scope>NUCLEOTIDE SEQUENCE</scope>
</reference>
<dbReference type="UniPathway" id="UPA00035">
    <property type="reaction ID" value="UER00042"/>
</dbReference>
<dbReference type="InterPro" id="IPR001240">
    <property type="entry name" value="PRAI_dom"/>
</dbReference>
<dbReference type="InterPro" id="IPR044643">
    <property type="entry name" value="TrpF_fam"/>
</dbReference>
<gene>
    <name evidence="8" type="ORF">METZ01_LOCUS311709</name>
</gene>
<proteinExistence type="inferred from homology"/>
<dbReference type="EMBL" id="UINC01099519">
    <property type="protein sequence ID" value="SVC58855.1"/>
    <property type="molecule type" value="Genomic_DNA"/>
</dbReference>
<dbReference type="GO" id="GO:0004640">
    <property type="term" value="F:phosphoribosylanthranilate isomerase activity"/>
    <property type="evidence" value="ECO:0007669"/>
    <property type="project" value="UniProtKB-EC"/>
</dbReference>
<dbReference type="CDD" id="cd00405">
    <property type="entry name" value="PRAI"/>
    <property type="match status" value="1"/>
</dbReference>
<keyword evidence="4" id="KW-0822">Tryptophan biosynthesis</keyword>
<name>A0A382NEV5_9ZZZZ</name>
<dbReference type="PANTHER" id="PTHR42894:SF1">
    <property type="entry name" value="N-(5'-PHOSPHORIBOSYL)ANTHRANILATE ISOMERASE"/>
    <property type="match status" value="1"/>
</dbReference>
<keyword evidence="6" id="KW-0413">Isomerase</keyword>
<evidence type="ECO:0000256" key="5">
    <source>
        <dbReference type="ARBA" id="ARBA00023141"/>
    </source>
</evidence>
<feature type="domain" description="N-(5'phosphoribosyl) anthranilate isomerase (PRAI)" evidence="7">
    <location>
        <begin position="4"/>
        <end position="196"/>
    </location>
</feature>
<evidence type="ECO:0000256" key="3">
    <source>
        <dbReference type="ARBA" id="ARBA00022605"/>
    </source>
</evidence>
<protein>
    <recommendedName>
        <fullName evidence="2">phosphoribosylanthranilate isomerase</fullName>
        <ecNumber evidence="2">5.3.1.24</ecNumber>
    </recommendedName>
</protein>
<evidence type="ECO:0000313" key="8">
    <source>
        <dbReference type="EMBL" id="SVC58855.1"/>
    </source>
</evidence>
<dbReference type="EC" id="5.3.1.24" evidence="2"/>
<keyword evidence="3" id="KW-0028">Amino-acid biosynthesis</keyword>
<dbReference type="HAMAP" id="MF_00135">
    <property type="entry name" value="PRAI"/>
    <property type="match status" value="1"/>
</dbReference>
<organism evidence="8">
    <name type="scientific">marine metagenome</name>
    <dbReference type="NCBI Taxonomy" id="408172"/>
    <lineage>
        <taxon>unclassified sequences</taxon>
        <taxon>metagenomes</taxon>
        <taxon>ecological metagenomes</taxon>
    </lineage>
</organism>
<keyword evidence="5" id="KW-0057">Aromatic amino acid biosynthesis</keyword>
<dbReference type="Gene3D" id="3.20.20.70">
    <property type="entry name" value="Aldolase class I"/>
    <property type="match status" value="1"/>
</dbReference>
<dbReference type="InterPro" id="IPR011060">
    <property type="entry name" value="RibuloseP-bd_barrel"/>
</dbReference>
<dbReference type="Pfam" id="PF00697">
    <property type="entry name" value="PRAI"/>
    <property type="match status" value="1"/>
</dbReference>
<dbReference type="PANTHER" id="PTHR42894">
    <property type="entry name" value="N-(5'-PHOSPHORIBOSYL)ANTHRANILATE ISOMERASE"/>
    <property type="match status" value="1"/>
</dbReference>
<dbReference type="AlphaFoldDB" id="A0A382NEV5"/>
<evidence type="ECO:0000256" key="2">
    <source>
        <dbReference type="ARBA" id="ARBA00012572"/>
    </source>
</evidence>
<evidence type="ECO:0000259" key="7">
    <source>
        <dbReference type="Pfam" id="PF00697"/>
    </source>
</evidence>
<evidence type="ECO:0000256" key="4">
    <source>
        <dbReference type="ARBA" id="ARBA00022822"/>
    </source>
</evidence>
<dbReference type="InterPro" id="IPR013785">
    <property type="entry name" value="Aldolase_TIM"/>
</dbReference>
<sequence length="207" mass="23694">MIIKCCGLNPARDVQLCLDLNVNFLGFIFYEKSPRNIKISDLDILKNYNRKNSFFTAVTVNANNELIDQINSKNIQYIQLHGSETNDRIKEIKTRSKLKVIKTVQVRSETDINTYKQYFDADYILFDTASMEGSIEFPIDLIQKLPKGENFALAGSISVETIENIAKLGVKFCDLSSKLESKLGYKDPKKIVNFMKKIKEINENTSF</sequence>
<dbReference type="GO" id="GO:0000162">
    <property type="term" value="P:L-tryptophan biosynthetic process"/>
    <property type="evidence" value="ECO:0007669"/>
    <property type="project" value="UniProtKB-UniPathway"/>
</dbReference>
<evidence type="ECO:0000256" key="6">
    <source>
        <dbReference type="ARBA" id="ARBA00023235"/>
    </source>
</evidence>
<evidence type="ECO:0000256" key="1">
    <source>
        <dbReference type="ARBA" id="ARBA00004664"/>
    </source>
</evidence>
<dbReference type="SUPFAM" id="SSF51366">
    <property type="entry name" value="Ribulose-phoshate binding barrel"/>
    <property type="match status" value="1"/>
</dbReference>